<gene>
    <name evidence="5" type="ORF">LOD99_5831</name>
</gene>
<dbReference type="PANTHER" id="PTHR12203:SF35">
    <property type="entry name" value="PROTEIN O-GLUCOSYLTRANSFERASE 1"/>
    <property type="match status" value="1"/>
</dbReference>
<evidence type="ECO:0000313" key="5">
    <source>
        <dbReference type="EMBL" id="KAI6650394.1"/>
    </source>
</evidence>
<dbReference type="InterPro" id="IPR051091">
    <property type="entry name" value="O-Glucosyltr/Glycosyltrsf_90"/>
</dbReference>
<protein>
    <recommendedName>
        <fullName evidence="4">Glycosyl transferase CAP10 domain-containing protein</fullName>
    </recommendedName>
</protein>
<feature type="chain" id="PRO_5043843472" description="Glycosyl transferase CAP10 domain-containing protein" evidence="3">
    <location>
        <begin position="23"/>
        <end position="374"/>
    </location>
</feature>
<reference evidence="5 6" key="1">
    <citation type="journal article" date="2023" name="BMC Biol.">
        <title>The compact genome of the sponge Oopsacas minuta (Hexactinellida) is lacking key metazoan core genes.</title>
        <authorList>
            <person name="Santini S."/>
            <person name="Schenkelaars Q."/>
            <person name="Jourda C."/>
            <person name="Duchesne M."/>
            <person name="Belahbib H."/>
            <person name="Rocher C."/>
            <person name="Selva M."/>
            <person name="Riesgo A."/>
            <person name="Vervoort M."/>
            <person name="Leys S.P."/>
            <person name="Kodjabachian L."/>
            <person name="Le Bivic A."/>
            <person name="Borchiellini C."/>
            <person name="Claverie J.M."/>
            <person name="Renard E."/>
        </authorList>
    </citation>
    <scope>NUCLEOTIDE SEQUENCE [LARGE SCALE GENOMIC DNA]</scope>
    <source>
        <strain evidence="5">SPO-2</strain>
    </source>
</reference>
<name>A0AAV7JPK9_9METZ</name>
<keyword evidence="6" id="KW-1185">Reference proteome</keyword>
<feature type="domain" description="Glycosyl transferase CAP10" evidence="4">
    <location>
        <begin position="113"/>
        <end position="363"/>
    </location>
</feature>
<organism evidence="5 6">
    <name type="scientific">Oopsacas minuta</name>
    <dbReference type="NCBI Taxonomy" id="111878"/>
    <lineage>
        <taxon>Eukaryota</taxon>
        <taxon>Metazoa</taxon>
        <taxon>Porifera</taxon>
        <taxon>Hexactinellida</taxon>
        <taxon>Hexasterophora</taxon>
        <taxon>Lyssacinosida</taxon>
        <taxon>Leucopsacidae</taxon>
        <taxon>Oopsacas</taxon>
    </lineage>
</organism>
<dbReference type="Pfam" id="PF05686">
    <property type="entry name" value="Glyco_transf_90"/>
    <property type="match status" value="1"/>
</dbReference>
<dbReference type="GO" id="GO:0006493">
    <property type="term" value="P:protein O-linked glycosylation"/>
    <property type="evidence" value="ECO:0007669"/>
    <property type="project" value="TreeGrafter"/>
</dbReference>
<proteinExistence type="inferred from homology"/>
<dbReference type="PANTHER" id="PTHR12203">
    <property type="entry name" value="KDEL LYS-ASP-GLU-LEU CONTAINING - RELATED"/>
    <property type="match status" value="1"/>
</dbReference>
<evidence type="ECO:0000256" key="3">
    <source>
        <dbReference type="SAM" id="SignalP"/>
    </source>
</evidence>
<dbReference type="GO" id="GO:0035252">
    <property type="term" value="F:UDP-xylosyltransferase activity"/>
    <property type="evidence" value="ECO:0007669"/>
    <property type="project" value="TreeGrafter"/>
</dbReference>
<keyword evidence="3" id="KW-0732">Signal</keyword>
<accession>A0AAV7JPK9</accession>
<dbReference type="Proteomes" id="UP001165289">
    <property type="component" value="Unassembled WGS sequence"/>
</dbReference>
<keyword evidence="2" id="KW-0808">Transferase</keyword>
<dbReference type="AlphaFoldDB" id="A0AAV7JPK9"/>
<evidence type="ECO:0000256" key="2">
    <source>
        <dbReference type="ARBA" id="ARBA00022679"/>
    </source>
</evidence>
<dbReference type="SMART" id="SM00672">
    <property type="entry name" value="CAP10"/>
    <property type="match status" value="1"/>
</dbReference>
<dbReference type="GO" id="GO:0035251">
    <property type="term" value="F:UDP-glucosyltransferase activity"/>
    <property type="evidence" value="ECO:0007669"/>
    <property type="project" value="TreeGrafter"/>
</dbReference>
<comment type="similarity">
    <text evidence="1">Belongs to the glycosyltransferase 90 family.</text>
</comment>
<dbReference type="InterPro" id="IPR006598">
    <property type="entry name" value="CAP10"/>
</dbReference>
<feature type="signal peptide" evidence="3">
    <location>
        <begin position="1"/>
        <end position="22"/>
    </location>
</feature>
<sequence>MKQRALLIILCTLIEIIDFSFQNFVYHPYTWLREIRQLQNSSDCNDNCFQGQLEHDFLIWRQKGRIDYESFQATYKHGIHYQIINGKIYRQELCLFPSRCTGIEYFLKLFARDLPNTEFVLNVHDHPKVSKYSEPIPLFSFSKSNREIDILYPAWSFWAGGPSIQTEPSGLGRWDLKIGSIRESAFRTPWADKKNVGFFRGSRTSSERDPLIMLSREKPHLIEARYTKNQAWKSSKDTLGLDPAEIVTFEQHCPYKYLFNFRGVAASFRLRHLFLCESLVLHVGEDWIEFFYPELIPWFHYIPVSTSLEEVEDLLKFLQENDEIVEIIARNGKKFIEEHLKMEDVTNYWRRIILAYSELITWSVVRDDGLILIT</sequence>
<dbReference type="EMBL" id="JAKMXF010000311">
    <property type="protein sequence ID" value="KAI6650394.1"/>
    <property type="molecule type" value="Genomic_DNA"/>
</dbReference>
<evidence type="ECO:0000259" key="4">
    <source>
        <dbReference type="SMART" id="SM00672"/>
    </source>
</evidence>
<evidence type="ECO:0000313" key="6">
    <source>
        <dbReference type="Proteomes" id="UP001165289"/>
    </source>
</evidence>
<evidence type="ECO:0000256" key="1">
    <source>
        <dbReference type="ARBA" id="ARBA00010118"/>
    </source>
</evidence>
<comment type="caution">
    <text evidence="5">The sequence shown here is derived from an EMBL/GenBank/DDBJ whole genome shotgun (WGS) entry which is preliminary data.</text>
</comment>
<dbReference type="GO" id="GO:0012505">
    <property type="term" value="C:endomembrane system"/>
    <property type="evidence" value="ECO:0007669"/>
    <property type="project" value="TreeGrafter"/>
</dbReference>
<dbReference type="GO" id="GO:0045747">
    <property type="term" value="P:positive regulation of Notch signaling pathway"/>
    <property type="evidence" value="ECO:0007669"/>
    <property type="project" value="TreeGrafter"/>
</dbReference>